<dbReference type="Proteomes" id="UP000184420">
    <property type="component" value="Unassembled WGS sequence"/>
</dbReference>
<dbReference type="InterPro" id="IPR025348">
    <property type="entry name" value="DUF4252"/>
</dbReference>
<dbReference type="Pfam" id="PF14060">
    <property type="entry name" value="DUF4252"/>
    <property type="match status" value="1"/>
</dbReference>
<reference evidence="2 3" key="1">
    <citation type="submission" date="2016-11" db="EMBL/GenBank/DDBJ databases">
        <authorList>
            <person name="Jaros S."/>
            <person name="Januszkiewicz K."/>
            <person name="Wedrychowicz H."/>
        </authorList>
    </citation>
    <scope>NUCLEOTIDE SEQUENCE [LARGE SCALE GENOMIC DNA]</scope>
    <source>
        <strain evidence="2 3">DSM 27406</strain>
    </source>
</reference>
<evidence type="ECO:0008006" key="4">
    <source>
        <dbReference type="Google" id="ProtNLM"/>
    </source>
</evidence>
<dbReference type="RefSeq" id="WP_073080297.1">
    <property type="nucleotide sequence ID" value="NZ_FRBL01000003.1"/>
</dbReference>
<evidence type="ECO:0000313" key="3">
    <source>
        <dbReference type="Proteomes" id="UP000184420"/>
    </source>
</evidence>
<dbReference type="STRING" id="1419482.SAMN05444266_103469"/>
<evidence type="ECO:0000256" key="1">
    <source>
        <dbReference type="SAM" id="SignalP"/>
    </source>
</evidence>
<accession>A0A1M7AZK7</accession>
<keyword evidence="3" id="KW-1185">Reference proteome</keyword>
<organism evidence="2 3">
    <name type="scientific">Chitinophaga jiangningensis</name>
    <dbReference type="NCBI Taxonomy" id="1419482"/>
    <lineage>
        <taxon>Bacteria</taxon>
        <taxon>Pseudomonadati</taxon>
        <taxon>Bacteroidota</taxon>
        <taxon>Chitinophagia</taxon>
        <taxon>Chitinophagales</taxon>
        <taxon>Chitinophagaceae</taxon>
        <taxon>Chitinophaga</taxon>
    </lineage>
</organism>
<keyword evidence="1" id="KW-0732">Signal</keyword>
<feature type="chain" id="PRO_5012635905" description="DUF4252 domain-containing protein" evidence="1">
    <location>
        <begin position="20"/>
        <end position="175"/>
    </location>
</feature>
<dbReference type="PROSITE" id="PS51257">
    <property type="entry name" value="PROKAR_LIPOPROTEIN"/>
    <property type="match status" value="1"/>
</dbReference>
<dbReference type="EMBL" id="FRBL01000003">
    <property type="protein sequence ID" value="SHL48151.1"/>
    <property type="molecule type" value="Genomic_DNA"/>
</dbReference>
<protein>
    <recommendedName>
        <fullName evidence="4">DUF4252 domain-containing protein</fullName>
    </recommendedName>
</protein>
<proteinExistence type="predicted"/>
<evidence type="ECO:0000313" key="2">
    <source>
        <dbReference type="EMBL" id="SHL48151.1"/>
    </source>
</evidence>
<name>A0A1M7AZK7_9BACT</name>
<sequence>MKRSLLLIITVLLSCQLFAQQGSSVIERFFQRYENDRSFTVITITPKMFSMFGKFDANDPDAKTFMRVVQKLKGLRILSKETTKDGQRLYREAAAYLGNDFEELMTIRDKESDLKFLVKENAKGNINELVMLVGGTSQFLAMSLVGDIDLNEISQIASNIDIQGMDNLKNVRRKK</sequence>
<gene>
    <name evidence="2" type="ORF">SAMN05444266_103469</name>
</gene>
<feature type="signal peptide" evidence="1">
    <location>
        <begin position="1"/>
        <end position="19"/>
    </location>
</feature>
<dbReference type="OrthoDB" id="1118838at2"/>
<dbReference type="AlphaFoldDB" id="A0A1M7AZK7"/>